<feature type="compositionally biased region" description="Basic and acidic residues" evidence="1">
    <location>
        <begin position="294"/>
        <end position="309"/>
    </location>
</feature>
<proteinExistence type="predicted"/>
<reference evidence="2" key="1">
    <citation type="journal article" date="2022" name="Int. J. Mol. Sci.">
        <title>Draft Genome of Tanacetum Coccineum: Genomic Comparison of Closely Related Tanacetum-Family Plants.</title>
        <authorList>
            <person name="Yamashiro T."/>
            <person name="Shiraishi A."/>
            <person name="Nakayama K."/>
            <person name="Satake H."/>
        </authorList>
    </citation>
    <scope>NUCLEOTIDE SEQUENCE</scope>
</reference>
<dbReference type="Proteomes" id="UP001151760">
    <property type="component" value="Unassembled WGS sequence"/>
</dbReference>
<reference evidence="2" key="2">
    <citation type="submission" date="2022-01" db="EMBL/GenBank/DDBJ databases">
        <authorList>
            <person name="Yamashiro T."/>
            <person name="Shiraishi A."/>
            <person name="Satake H."/>
            <person name="Nakayama K."/>
        </authorList>
    </citation>
    <scope>NUCLEOTIDE SEQUENCE</scope>
</reference>
<evidence type="ECO:0000256" key="1">
    <source>
        <dbReference type="SAM" id="MobiDB-lite"/>
    </source>
</evidence>
<evidence type="ECO:0000313" key="2">
    <source>
        <dbReference type="EMBL" id="GJS59320.1"/>
    </source>
</evidence>
<organism evidence="2 3">
    <name type="scientific">Tanacetum coccineum</name>
    <dbReference type="NCBI Taxonomy" id="301880"/>
    <lineage>
        <taxon>Eukaryota</taxon>
        <taxon>Viridiplantae</taxon>
        <taxon>Streptophyta</taxon>
        <taxon>Embryophyta</taxon>
        <taxon>Tracheophyta</taxon>
        <taxon>Spermatophyta</taxon>
        <taxon>Magnoliopsida</taxon>
        <taxon>eudicotyledons</taxon>
        <taxon>Gunneridae</taxon>
        <taxon>Pentapetalae</taxon>
        <taxon>asterids</taxon>
        <taxon>campanulids</taxon>
        <taxon>Asterales</taxon>
        <taxon>Asteraceae</taxon>
        <taxon>Asteroideae</taxon>
        <taxon>Anthemideae</taxon>
        <taxon>Anthemidinae</taxon>
        <taxon>Tanacetum</taxon>
    </lineage>
</organism>
<accession>A0ABQ4X337</accession>
<dbReference type="EMBL" id="BQNB010009141">
    <property type="protein sequence ID" value="GJS59320.1"/>
    <property type="molecule type" value="Genomic_DNA"/>
</dbReference>
<evidence type="ECO:0000313" key="3">
    <source>
        <dbReference type="Proteomes" id="UP001151760"/>
    </source>
</evidence>
<keyword evidence="3" id="KW-1185">Reference proteome</keyword>
<gene>
    <name evidence="2" type="ORF">Tco_0654104</name>
</gene>
<name>A0ABQ4X337_9ASTR</name>
<feature type="compositionally biased region" description="Polar residues" evidence="1">
    <location>
        <begin position="310"/>
        <end position="339"/>
    </location>
</feature>
<feature type="region of interest" description="Disordered" evidence="1">
    <location>
        <begin position="247"/>
        <end position="339"/>
    </location>
</feature>
<comment type="caution">
    <text evidence="2">The sequence shown here is derived from an EMBL/GenBank/DDBJ whole genome shotgun (WGS) entry which is preliminary data.</text>
</comment>
<sequence>MQTIGYQGVVDKVSAFYTKFLAQPWQTMFKVFNCCLTTRTSGHDQTKINILQLFHVVVNHKNVDYAALLWWDLLNYVFQKKDVIQYPRFTKLIIVDLMNKYSSIPQILDKDYHSIKDDIPLVSVYLIGNVLFRGMLIPNAFLTDKIRATDDYKKYKTVTPTLTVACPHGKKRNQSVWETSLPRKSLKVTIKQKKQSTTLILPPSDDRERDEITEAALLIQENLAEEEIKKMVEGEEDEESYASEFSDFMFNDDDDSGTRIEPGSQKENLEVVDDDDVTKKKDDKKDEDEEKDDDVEKMGDDVEEKDNADHTNQTLVGTHATGSMETNNKQMQTPIPTPN</sequence>
<protein>
    <submittedName>
        <fullName evidence="2">Uncharacterized protein</fullName>
    </submittedName>
</protein>